<dbReference type="Pfam" id="PF11883">
    <property type="entry name" value="DUF3403"/>
    <property type="match status" value="1"/>
</dbReference>
<dbReference type="PROSITE" id="PS50948">
    <property type="entry name" value="PAN"/>
    <property type="match status" value="1"/>
</dbReference>
<dbReference type="SMART" id="SM00108">
    <property type="entry name" value="B_lectin"/>
    <property type="match status" value="1"/>
</dbReference>
<dbReference type="Gene3D" id="2.90.10.10">
    <property type="entry name" value="Bulb-type lectin domain"/>
    <property type="match status" value="1"/>
</dbReference>
<keyword evidence="7 14" id="KW-0547">Nucleotide-binding</keyword>
<dbReference type="Gene3D" id="3.30.200.20">
    <property type="entry name" value="Phosphorylase Kinase, domain 1"/>
    <property type="match status" value="1"/>
</dbReference>
<dbReference type="PROSITE" id="PS00108">
    <property type="entry name" value="PROTEIN_KINASE_ST"/>
    <property type="match status" value="1"/>
</dbReference>
<protein>
    <recommendedName>
        <fullName evidence="14">Receptor-like serine/threonine-protein kinase</fullName>
        <ecNumber evidence="14">2.7.11.1</ecNumber>
    </recommendedName>
</protein>
<dbReference type="PROSITE" id="PS50011">
    <property type="entry name" value="PROTEIN_KINASE_DOM"/>
    <property type="match status" value="1"/>
</dbReference>
<dbReference type="EC" id="2.7.11.1" evidence="14"/>
<proteinExistence type="inferred from homology"/>
<dbReference type="CDD" id="cd14066">
    <property type="entry name" value="STKc_IRAK"/>
    <property type="match status" value="1"/>
</dbReference>
<evidence type="ECO:0000256" key="8">
    <source>
        <dbReference type="ARBA" id="ARBA00022777"/>
    </source>
</evidence>
<evidence type="ECO:0000313" key="21">
    <source>
        <dbReference type="RefSeq" id="XP_027082142.2"/>
    </source>
</evidence>
<dbReference type="SUPFAM" id="SSF56112">
    <property type="entry name" value="Protein kinase-like (PK-like)"/>
    <property type="match status" value="1"/>
</dbReference>
<evidence type="ECO:0000256" key="12">
    <source>
        <dbReference type="ARBA" id="ARBA00023157"/>
    </source>
</evidence>
<dbReference type="Pfam" id="PF01453">
    <property type="entry name" value="B_lectin"/>
    <property type="match status" value="1"/>
</dbReference>
<dbReference type="InterPro" id="IPR021820">
    <property type="entry name" value="S-locus_recpt_kinase_C"/>
</dbReference>
<evidence type="ECO:0000256" key="6">
    <source>
        <dbReference type="ARBA" id="ARBA00022729"/>
    </source>
</evidence>
<dbReference type="Proteomes" id="UP001652660">
    <property type="component" value="Chromosome 8e"/>
</dbReference>
<dbReference type="PIRSF" id="PIRSF000641">
    <property type="entry name" value="SRK"/>
    <property type="match status" value="1"/>
</dbReference>
<evidence type="ECO:0000256" key="15">
    <source>
        <dbReference type="SAM" id="Phobius"/>
    </source>
</evidence>
<keyword evidence="4 14" id="KW-0808">Transferase</keyword>
<evidence type="ECO:0000256" key="16">
    <source>
        <dbReference type="SAM" id="SignalP"/>
    </source>
</evidence>
<feature type="domain" description="Protein kinase" evidence="17">
    <location>
        <begin position="533"/>
        <end position="817"/>
    </location>
</feature>
<dbReference type="SMART" id="SM00473">
    <property type="entry name" value="PAN_AP"/>
    <property type="match status" value="1"/>
</dbReference>
<evidence type="ECO:0000259" key="17">
    <source>
        <dbReference type="PROSITE" id="PS50011"/>
    </source>
</evidence>
<evidence type="ECO:0000256" key="10">
    <source>
        <dbReference type="ARBA" id="ARBA00022989"/>
    </source>
</evidence>
<dbReference type="InterPro" id="IPR003609">
    <property type="entry name" value="Pan_app"/>
</dbReference>
<evidence type="ECO:0000256" key="9">
    <source>
        <dbReference type="ARBA" id="ARBA00022840"/>
    </source>
</evidence>
<dbReference type="PROSITE" id="PS50927">
    <property type="entry name" value="BULB_LECTIN"/>
    <property type="match status" value="1"/>
</dbReference>
<comment type="catalytic activity">
    <reaction evidence="14">
        <text>L-seryl-[protein] + ATP = O-phospho-L-seryl-[protein] + ADP + H(+)</text>
        <dbReference type="Rhea" id="RHEA:17989"/>
        <dbReference type="Rhea" id="RHEA-COMP:9863"/>
        <dbReference type="Rhea" id="RHEA-COMP:11604"/>
        <dbReference type="ChEBI" id="CHEBI:15378"/>
        <dbReference type="ChEBI" id="CHEBI:29999"/>
        <dbReference type="ChEBI" id="CHEBI:30616"/>
        <dbReference type="ChEBI" id="CHEBI:83421"/>
        <dbReference type="ChEBI" id="CHEBI:456216"/>
        <dbReference type="EC" id="2.7.11.1"/>
    </reaction>
</comment>
<dbReference type="OrthoDB" id="4062651at2759"/>
<keyword evidence="13" id="KW-0325">Glycoprotein</keyword>
<keyword evidence="2" id="KW-1003">Cell membrane</keyword>
<dbReference type="Pfam" id="PF07714">
    <property type="entry name" value="PK_Tyr_Ser-Thr"/>
    <property type="match status" value="1"/>
</dbReference>
<sequence length="849" mass="92889">MDKECKYSQCLLLLLFACKFCLSKGVDTLSRGQSLSGNETIVSKDGTFELGFFATGRSNNVYLGIWYSSLAAKTIVWVANRVEPIFNTSQTSRLEISEDGNLVLLDHSGSIVWSTNLVSAPASSVEAVLLDNGNFVLRETSNASNLFWQSFDYPTDTWLPGAKLGYKMLSSNNSYEAQRLVSWRSTDDPAPGMFSLVLDTNTSGSEILIQWNKSVSYWNSGIWNGSMFPSAPELKYSINFTFVSDQSETYYTYSAFESAVVLWRFVMDTSGQLKLLQATRGLGYGASALTFTQPIDQSDVYAFCGEFGVFTGNYSSSCTCLEGFESTNDGAPGCARKTPQRCKTSTSPERGNAGFLPISNMKLPGNPQSLLVENADGCKSACQENCSCTAYSYGGSDCLIWIGALLDLKQAVDVKQNLLLKVATSEIQVPPTVSGNKDNSGDKKRSSIIVAVVVPLAAAILGGFIIFVTWKIKQRGGRKKESSEDLLSYDFDSSNSETDSETKNANDVRQGKKGGLILPFFSYASVCTATNNFSAGNKIGEGGFGPVYKGKSLKGQEIAVKRLSRGSGQGLKEFRNEALLIAKLQHRNLVRLLGCCNEQEESILIYEYMPNKSLDSFIFDPEKQMQIDWDTRISIIQGIAQGILYLHEYSRLRIVHRDLKASNILLDSEMNPKISDFGTARIFGGSDSKTNTKRIVGTPGYMAPEYLLEGLFSAKSDVYSFGVLVLEIVSGKKNTGFHNSDSLHLLGHAWELWNSKRALELIDPSLGCPPDVAPLRCINIGLLCIEENPNDRPAMSDVVSMLGNELAALPSPKQPAFTAIRPVINTKSISSNDQKFSVNGLTISSVEPR</sequence>
<dbReference type="CDD" id="cd01098">
    <property type="entry name" value="PAN_AP_plant"/>
    <property type="match status" value="1"/>
</dbReference>
<reference evidence="20" key="1">
    <citation type="journal article" date="2025" name="Foods">
        <title>Unveiling the Microbial Signatures of Arabica Coffee Cherries: Insights into Ripeness Specific Diversity, Functional Traits, and Implications for Quality and Safety.</title>
        <authorList>
            <consortium name="RefSeq"/>
            <person name="Tenea G.N."/>
            <person name="Cifuentes V."/>
            <person name="Reyes P."/>
            <person name="Cevallos-Vallejos M."/>
        </authorList>
    </citation>
    <scope>NUCLEOTIDE SEQUENCE [LARGE SCALE GENOMIC DNA]</scope>
</reference>
<dbReference type="AlphaFoldDB" id="A0A6P6TW60"/>
<dbReference type="InterPro" id="IPR024171">
    <property type="entry name" value="SRK-like_kinase"/>
</dbReference>
<dbReference type="InterPro" id="IPR008271">
    <property type="entry name" value="Ser/Thr_kinase_AS"/>
</dbReference>
<evidence type="ECO:0000256" key="2">
    <source>
        <dbReference type="ARBA" id="ARBA00022475"/>
    </source>
</evidence>
<dbReference type="PANTHER" id="PTHR27002:SF812">
    <property type="entry name" value="RECEPTOR-LIKE SERINE_THREONINE-PROTEIN KINASE"/>
    <property type="match status" value="1"/>
</dbReference>
<keyword evidence="10 15" id="KW-1133">Transmembrane helix</keyword>
<keyword evidence="5 15" id="KW-0812">Transmembrane</keyword>
<evidence type="ECO:0000259" key="19">
    <source>
        <dbReference type="PROSITE" id="PS50948"/>
    </source>
</evidence>
<dbReference type="InterPro" id="IPR000719">
    <property type="entry name" value="Prot_kinase_dom"/>
</dbReference>
<keyword evidence="12" id="KW-1015">Disulfide bond</keyword>
<dbReference type="GeneID" id="113704438"/>
<dbReference type="SMART" id="SM00220">
    <property type="entry name" value="S_TKc"/>
    <property type="match status" value="1"/>
</dbReference>
<dbReference type="InterPro" id="IPR011009">
    <property type="entry name" value="Kinase-like_dom_sf"/>
</dbReference>
<keyword evidence="9 14" id="KW-0067">ATP-binding</keyword>
<gene>
    <name evidence="21" type="primary">LOC113704438</name>
</gene>
<dbReference type="GO" id="GO:0004672">
    <property type="term" value="F:protein kinase activity"/>
    <property type="evidence" value="ECO:0007669"/>
    <property type="project" value="InterPro"/>
</dbReference>
<keyword evidence="20" id="KW-1185">Reference proteome</keyword>
<dbReference type="InterPro" id="IPR001480">
    <property type="entry name" value="Bulb-type_lectin_dom"/>
</dbReference>
<dbReference type="GO" id="GO:0048544">
    <property type="term" value="P:recognition of pollen"/>
    <property type="evidence" value="ECO:0007669"/>
    <property type="project" value="InterPro"/>
</dbReference>
<evidence type="ECO:0000256" key="4">
    <source>
        <dbReference type="ARBA" id="ARBA00022679"/>
    </source>
</evidence>
<accession>A0A6P6TW60</accession>
<feature type="signal peptide" evidence="16">
    <location>
        <begin position="1"/>
        <end position="25"/>
    </location>
</feature>
<comment type="catalytic activity">
    <reaction evidence="14">
        <text>L-threonyl-[protein] + ATP = O-phospho-L-threonyl-[protein] + ADP + H(+)</text>
        <dbReference type="Rhea" id="RHEA:46608"/>
        <dbReference type="Rhea" id="RHEA-COMP:11060"/>
        <dbReference type="Rhea" id="RHEA-COMP:11605"/>
        <dbReference type="ChEBI" id="CHEBI:15378"/>
        <dbReference type="ChEBI" id="CHEBI:30013"/>
        <dbReference type="ChEBI" id="CHEBI:30616"/>
        <dbReference type="ChEBI" id="CHEBI:61977"/>
        <dbReference type="ChEBI" id="CHEBI:456216"/>
        <dbReference type="EC" id="2.7.11.1"/>
    </reaction>
</comment>
<dbReference type="Pfam" id="PF00954">
    <property type="entry name" value="S_locus_glycop"/>
    <property type="match status" value="1"/>
</dbReference>
<evidence type="ECO:0000259" key="18">
    <source>
        <dbReference type="PROSITE" id="PS50927"/>
    </source>
</evidence>
<keyword evidence="8 14" id="KW-0418">Kinase</keyword>
<comment type="subcellular location">
    <subcellularLocation>
        <location evidence="1">Cell membrane</location>
        <topology evidence="1">Single-pass type I membrane protein</topology>
    </subcellularLocation>
</comment>
<dbReference type="InterPro" id="IPR036426">
    <property type="entry name" value="Bulb-type_lectin_dom_sf"/>
</dbReference>
<keyword evidence="3 14" id="KW-0723">Serine/threonine-protein kinase</keyword>
<dbReference type="SUPFAM" id="SSF51110">
    <property type="entry name" value="alpha-D-mannose-specific plant lectins"/>
    <property type="match status" value="1"/>
</dbReference>
<name>A0A6P6TW60_COFAR</name>
<keyword evidence="11 15" id="KW-0472">Membrane</keyword>
<keyword evidence="6 16" id="KW-0732">Signal</keyword>
<dbReference type="InterPro" id="IPR001245">
    <property type="entry name" value="Ser-Thr/Tyr_kinase_cat_dom"/>
</dbReference>
<comment type="similarity">
    <text evidence="14">Belongs to the protein kinase superfamily. Ser/Thr protein kinase family.</text>
</comment>
<reference evidence="21" key="2">
    <citation type="submission" date="2025-08" db="UniProtKB">
        <authorList>
            <consortium name="RefSeq"/>
        </authorList>
    </citation>
    <scope>IDENTIFICATION</scope>
    <source>
        <tissue evidence="21">Leaves</tissue>
    </source>
</reference>
<dbReference type="GO" id="GO:0005524">
    <property type="term" value="F:ATP binding"/>
    <property type="evidence" value="ECO:0007669"/>
    <property type="project" value="InterPro"/>
</dbReference>
<feature type="domain" description="Bulb-type lectin" evidence="18">
    <location>
        <begin position="26"/>
        <end position="150"/>
    </location>
</feature>
<dbReference type="PROSITE" id="PS51257">
    <property type="entry name" value="PROKAR_LIPOPROTEIN"/>
    <property type="match status" value="1"/>
</dbReference>
<dbReference type="Pfam" id="PF08276">
    <property type="entry name" value="PAN_2"/>
    <property type="match status" value="1"/>
</dbReference>
<dbReference type="PANTHER" id="PTHR27002">
    <property type="entry name" value="RECEPTOR-LIKE SERINE/THREONINE-PROTEIN KINASE SD1-8"/>
    <property type="match status" value="1"/>
</dbReference>
<evidence type="ECO:0000256" key="3">
    <source>
        <dbReference type="ARBA" id="ARBA00022527"/>
    </source>
</evidence>
<dbReference type="InterPro" id="IPR000858">
    <property type="entry name" value="S_locus_glycoprot_dom"/>
</dbReference>
<feature type="transmembrane region" description="Helical" evidence="15">
    <location>
        <begin position="448"/>
        <end position="470"/>
    </location>
</feature>
<dbReference type="RefSeq" id="XP_027082142.2">
    <property type="nucleotide sequence ID" value="XM_027226341.2"/>
</dbReference>
<dbReference type="Gene3D" id="1.10.510.10">
    <property type="entry name" value="Transferase(Phosphotransferase) domain 1"/>
    <property type="match status" value="1"/>
</dbReference>
<feature type="chain" id="PRO_5046882667" description="Receptor-like serine/threonine-protein kinase" evidence="16">
    <location>
        <begin position="26"/>
        <end position="849"/>
    </location>
</feature>
<evidence type="ECO:0000256" key="13">
    <source>
        <dbReference type="ARBA" id="ARBA00023180"/>
    </source>
</evidence>
<feature type="domain" description="Apple" evidence="19">
    <location>
        <begin position="342"/>
        <end position="423"/>
    </location>
</feature>
<evidence type="ECO:0000256" key="1">
    <source>
        <dbReference type="ARBA" id="ARBA00004251"/>
    </source>
</evidence>
<dbReference type="CDD" id="cd00028">
    <property type="entry name" value="B_lectin"/>
    <property type="match status" value="1"/>
</dbReference>
<evidence type="ECO:0000256" key="7">
    <source>
        <dbReference type="ARBA" id="ARBA00022741"/>
    </source>
</evidence>
<evidence type="ECO:0000256" key="11">
    <source>
        <dbReference type="ARBA" id="ARBA00023136"/>
    </source>
</evidence>
<organism evidence="20 21">
    <name type="scientific">Coffea arabica</name>
    <name type="common">Arabian coffee</name>
    <dbReference type="NCBI Taxonomy" id="13443"/>
    <lineage>
        <taxon>Eukaryota</taxon>
        <taxon>Viridiplantae</taxon>
        <taxon>Streptophyta</taxon>
        <taxon>Embryophyta</taxon>
        <taxon>Tracheophyta</taxon>
        <taxon>Spermatophyta</taxon>
        <taxon>Magnoliopsida</taxon>
        <taxon>eudicotyledons</taxon>
        <taxon>Gunneridae</taxon>
        <taxon>Pentapetalae</taxon>
        <taxon>asterids</taxon>
        <taxon>lamiids</taxon>
        <taxon>Gentianales</taxon>
        <taxon>Rubiaceae</taxon>
        <taxon>Ixoroideae</taxon>
        <taxon>Gardenieae complex</taxon>
        <taxon>Bertiereae - Coffeeae clade</taxon>
        <taxon>Coffeeae</taxon>
        <taxon>Coffea</taxon>
    </lineage>
</organism>
<evidence type="ECO:0000256" key="14">
    <source>
        <dbReference type="PIRNR" id="PIRNR000641"/>
    </source>
</evidence>
<evidence type="ECO:0000313" key="20">
    <source>
        <dbReference type="Proteomes" id="UP001652660"/>
    </source>
</evidence>
<evidence type="ECO:0000256" key="5">
    <source>
        <dbReference type="ARBA" id="ARBA00022692"/>
    </source>
</evidence>